<keyword evidence="8 12" id="KW-0963">Cytoplasm</keyword>
<proteinExistence type="inferred from homology"/>
<dbReference type="AlphaFoldDB" id="D4RYR9"/>
<evidence type="ECO:0000256" key="3">
    <source>
        <dbReference type="ARBA" id="ARBA00004496"/>
    </source>
</evidence>
<dbReference type="PANTHER" id="PTHR32315">
    <property type="entry name" value="ADENINE PHOSPHORIBOSYLTRANSFERASE"/>
    <property type="match status" value="1"/>
</dbReference>
<evidence type="ECO:0000256" key="11">
    <source>
        <dbReference type="ARBA" id="ARBA00022726"/>
    </source>
</evidence>
<dbReference type="NCBIfam" id="NF002634">
    <property type="entry name" value="PRK02304.1-3"/>
    <property type="match status" value="1"/>
</dbReference>
<dbReference type="GO" id="GO:0044209">
    <property type="term" value="P:AMP salvage"/>
    <property type="evidence" value="ECO:0007669"/>
    <property type="project" value="UniProtKB-UniRule"/>
</dbReference>
<evidence type="ECO:0000256" key="9">
    <source>
        <dbReference type="ARBA" id="ARBA00022676"/>
    </source>
</evidence>
<dbReference type="UniPathway" id="UPA00588">
    <property type="reaction ID" value="UER00646"/>
</dbReference>
<keyword evidence="11 12" id="KW-0660">Purine salvage</keyword>
<protein>
    <recommendedName>
        <fullName evidence="7 12">Adenine phosphoribosyltransferase</fullName>
        <shortName evidence="12">APRT</shortName>
        <ecNumber evidence="7 12">2.4.2.7</ecNumber>
    </recommendedName>
</protein>
<dbReference type="FunFam" id="3.40.50.2020:FF:000004">
    <property type="entry name" value="Adenine phosphoribosyltransferase"/>
    <property type="match status" value="1"/>
</dbReference>
<comment type="catalytic activity">
    <reaction evidence="1 12">
        <text>AMP + diphosphate = 5-phospho-alpha-D-ribose 1-diphosphate + adenine</text>
        <dbReference type="Rhea" id="RHEA:16609"/>
        <dbReference type="ChEBI" id="CHEBI:16708"/>
        <dbReference type="ChEBI" id="CHEBI:33019"/>
        <dbReference type="ChEBI" id="CHEBI:58017"/>
        <dbReference type="ChEBI" id="CHEBI:456215"/>
        <dbReference type="EC" id="2.4.2.7"/>
    </reaction>
</comment>
<keyword evidence="9 12" id="KW-0328">Glycosyltransferase</keyword>
<evidence type="ECO:0000256" key="10">
    <source>
        <dbReference type="ARBA" id="ARBA00022679"/>
    </source>
</evidence>
<evidence type="ECO:0000256" key="12">
    <source>
        <dbReference type="HAMAP-Rule" id="MF_00004"/>
    </source>
</evidence>
<dbReference type="GO" id="GO:0006166">
    <property type="term" value="P:purine ribonucleoside salvage"/>
    <property type="evidence" value="ECO:0007669"/>
    <property type="project" value="UniProtKB-UniRule"/>
</dbReference>
<dbReference type="GO" id="GO:0005737">
    <property type="term" value="C:cytoplasm"/>
    <property type="evidence" value="ECO:0007669"/>
    <property type="project" value="UniProtKB-SubCell"/>
</dbReference>
<evidence type="ECO:0000256" key="8">
    <source>
        <dbReference type="ARBA" id="ARBA00022490"/>
    </source>
</evidence>
<evidence type="ECO:0000256" key="1">
    <source>
        <dbReference type="ARBA" id="ARBA00000868"/>
    </source>
</evidence>
<dbReference type="InterPro" id="IPR005764">
    <property type="entry name" value="Ade_phspho_trans"/>
</dbReference>
<evidence type="ECO:0000259" key="13">
    <source>
        <dbReference type="Pfam" id="PF00156"/>
    </source>
</evidence>
<dbReference type="InterPro" id="IPR050054">
    <property type="entry name" value="UPRTase/APRTase"/>
</dbReference>
<dbReference type="GO" id="GO:0003999">
    <property type="term" value="F:adenine phosphoribosyltransferase activity"/>
    <property type="evidence" value="ECO:0007669"/>
    <property type="project" value="UniProtKB-UniRule"/>
</dbReference>
<dbReference type="Gene3D" id="3.40.50.2020">
    <property type="match status" value="1"/>
</dbReference>
<dbReference type="InterPro" id="IPR000836">
    <property type="entry name" value="PRTase_dom"/>
</dbReference>
<dbReference type="GO" id="GO:0002055">
    <property type="term" value="F:adenine binding"/>
    <property type="evidence" value="ECO:0007669"/>
    <property type="project" value="TreeGrafter"/>
</dbReference>
<gene>
    <name evidence="12 14" type="primary">apt</name>
    <name evidence="14" type="ORF">BUTYVIB_00977</name>
</gene>
<dbReference type="NCBIfam" id="NF002636">
    <property type="entry name" value="PRK02304.1-5"/>
    <property type="match status" value="1"/>
</dbReference>
<dbReference type="HOGENOM" id="CLU_063339_3_0_9"/>
<evidence type="ECO:0000256" key="4">
    <source>
        <dbReference type="ARBA" id="ARBA00004659"/>
    </source>
</evidence>
<dbReference type="PANTHER" id="PTHR32315:SF3">
    <property type="entry name" value="ADENINE PHOSPHORIBOSYLTRANSFERASE"/>
    <property type="match status" value="1"/>
</dbReference>
<evidence type="ECO:0000313" key="14">
    <source>
        <dbReference type="EMBL" id="EFF68893.1"/>
    </source>
</evidence>
<feature type="domain" description="Phosphoribosyltransferase" evidence="13">
    <location>
        <begin position="55"/>
        <end position="170"/>
    </location>
</feature>
<evidence type="ECO:0000256" key="7">
    <source>
        <dbReference type="ARBA" id="ARBA00011893"/>
    </source>
</evidence>
<dbReference type="GO" id="GO:0006168">
    <property type="term" value="P:adenine salvage"/>
    <property type="evidence" value="ECO:0007669"/>
    <property type="project" value="InterPro"/>
</dbReference>
<accession>D4RYR9</accession>
<comment type="caution">
    <text evidence="14">The sequence shown here is derived from an EMBL/GenBank/DDBJ whole genome shotgun (WGS) entry which is preliminary data.</text>
</comment>
<evidence type="ECO:0000313" key="15">
    <source>
        <dbReference type="Proteomes" id="UP000006238"/>
    </source>
</evidence>
<organism evidence="14 15">
    <name type="scientific">Eshraghiella crossota DSM 2876</name>
    <dbReference type="NCBI Taxonomy" id="511680"/>
    <lineage>
        <taxon>Bacteria</taxon>
        <taxon>Bacillati</taxon>
        <taxon>Bacillota</taxon>
        <taxon>Clostridia</taxon>
        <taxon>Lachnospirales</taxon>
        <taxon>Lachnospiraceae</taxon>
        <taxon>Eshraghiella</taxon>
    </lineage>
</organism>
<dbReference type="EMBL" id="ABWN01000023">
    <property type="protein sequence ID" value="EFF68893.1"/>
    <property type="molecule type" value="Genomic_DNA"/>
</dbReference>
<dbReference type="CDD" id="cd06223">
    <property type="entry name" value="PRTases_typeI"/>
    <property type="match status" value="1"/>
</dbReference>
<evidence type="ECO:0000256" key="5">
    <source>
        <dbReference type="ARBA" id="ARBA00008391"/>
    </source>
</evidence>
<name>D4RYR9_9FIRM</name>
<dbReference type="Pfam" id="PF00156">
    <property type="entry name" value="Pribosyltran"/>
    <property type="match status" value="1"/>
</dbReference>
<reference evidence="14 15" key="1">
    <citation type="submission" date="2010-02" db="EMBL/GenBank/DDBJ databases">
        <authorList>
            <person name="Weinstock G."/>
            <person name="Sodergren E."/>
            <person name="Clifton S."/>
            <person name="Fulton L."/>
            <person name="Fulton B."/>
            <person name="Courtney L."/>
            <person name="Fronick C."/>
            <person name="Harrison M."/>
            <person name="Strong C."/>
            <person name="Farmer C."/>
            <person name="Delahaunty K."/>
            <person name="Markovic C."/>
            <person name="Hall O."/>
            <person name="Minx P."/>
            <person name="Tomlinson C."/>
            <person name="Mitreva M."/>
            <person name="Nelson J."/>
            <person name="Hou S."/>
            <person name="Wollam A."/>
            <person name="Pepin K.H."/>
            <person name="Johnson M."/>
            <person name="Bhonagiri V."/>
            <person name="Zhang X."/>
            <person name="Suruliraj S."/>
            <person name="Warren W."/>
            <person name="Chinwalla A."/>
            <person name="Mardis E.R."/>
            <person name="Wilson R.K."/>
        </authorList>
    </citation>
    <scope>NUCLEOTIDE SEQUENCE [LARGE SCALE GENOMIC DNA]</scope>
    <source>
        <strain evidence="14 15">DSM 2876</strain>
    </source>
</reference>
<comment type="subunit">
    <text evidence="6 12">Homodimer.</text>
</comment>
<dbReference type="EC" id="2.4.2.7" evidence="7 12"/>
<keyword evidence="15" id="KW-1185">Reference proteome</keyword>
<evidence type="ECO:0000256" key="2">
    <source>
        <dbReference type="ARBA" id="ARBA00003968"/>
    </source>
</evidence>
<comment type="function">
    <text evidence="2 12">Catalyzes a salvage reaction resulting in the formation of AMP, that is energically less costly than de novo synthesis.</text>
</comment>
<dbReference type="NCBIfam" id="TIGR01090">
    <property type="entry name" value="apt"/>
    <property type="match status" value="1"/>
</dbReference>
<comment type="similarity">
    <text evidence="5 12">Belongs to the purine/pyrimidine phosphoribosyltransferase family.</text>
</comment>
<dbReference type="eggNOG" id="COG0503">
    <property type="taxonomic scope" value="Bacteria"/>
</dbReference>
<comment type="subcellular location">
    <subcellularLocation>
        <location evidence="3 12">Cytoplasm</location>
    </subcellularLocation>
</comment>
<dbReference type="GO" id="GO:0016208">
    <property type="term" value="F:AMP binding"/>
    <property type="evidence" value="ECO:0007669"/>
    <property type="project" value="TreeGrafter"/>
</dbReference>
<dbReference type="NCBIfam" id="NF002633">
    <property type="entry name" value="PRK02304.1-2"/>
    <property type="match status" value="1"/>
</dbReference>
<sequence>MEAQIMKKVEDYVRTIPDFPEKGIMFRDVTSVMQDPEGLQLAINGLNDLVKDVDYDVVVGPESRGFIFGTPIAYVNHKAFVPVRKKGKLPCETVEATYDLEYGTATIEMHKDAIKPGQKVVIVDDLIATGGTTEAIIKLVEELGGKVVKVIFLMELAGLEGRKKLAGYDVDSVIIYPGK</sequence>
<dbReference type="HAMAP" id="MF_00004">
    <property type="entry name" value="Aden_phosphoribosyltr"/>
    <property type="match status" value="1"/>
</dbReference>
<comment type="pathway">
    <text evidence="4 12">Purine metabolism; AMP biosynthesis via salvage pathway; AMP from adenine: step 1/1.</text>
</comment>
<evidence type="ECO:0000256" key="6">
    <source>
        <dbReference type="ARBA" id="ARBA00011738"/>
    </source>
</evidence>
<dbReference type="InterPro" id="IPR029057">
    <property type="entry name" value="PRTase-like"/>
</dbReference>
<dbReference type="SUPFAM" id="SSF53271">
    <property type="entry name" value="PRTase-like"/>
    <property type="match status" value="1"/>
</dbReference>
<dbReference type="STRING" id="45851.BHV86_05485"/>
<keyword evidence="10 12" id="KW-0808">Transferase</keyword>
<dbReference type="Proteomes" id="UP000006238">
    <property type="component" value="Unassembled WGS sequence"/>
</dbReference>